<dbReference type="InterPro" id="IPR000032">
    <property type="entry name" value="HPr-like"/>
</dbReference>
<evidence type="ECO:0000313" key="4">
    <source>
        <dbReference type="EMBL" id="NEE23357.1"/>
    </source>
</evidence>
<dbReference type="PRINTS" id="PR00107">
    <property type="entry name" value="PHOSPHOCPHPR"/>
</dbReference>
<dbReference type="SUPFAM" id="SSF55594">
    <property type="entry name" value="HPr-like"/>
    <property type="match status" value="1"/>
</dbReference>
<feature type="non-terminal residue" evidence="4">
    <location>
        <position position="49"/>
    </location>
</feature>
<organism evidence="4">
    <name type="scientific">Streptomyces sp. SID7499</name>
    <dbReference type="NCBI Taxonomy" id="2706086"/>
    <lineage>
        <taxon>Bacteria</taxon>
        <taxon>Bacillati</taxon>
        <taxon>Actinomycetota</taxon>
        <taxon>Actinomycetes</taxon>
        <taxon>Kitasatosporales</taxon>
        <taxon>Streptomycetaceae</taxon>
        <taxon>Streptomyces</taxon>
    </lineage>
</organism>
<proteinExistence type="predicted"/>
<reference evidence="4" key="1">
    <citation type="submission" date="2020-01" db="EMBL/GenBank/DDBJ databases">
        <title>Insect and environment-associated Actinomycetes.</title>
        <authorList>
            <person name="Currrie C."/>
            <person name="Chevrette M."/>
            <person name="Carlson C."/>
            <person name="Stubbendieck R."/>
            <person name="Wendt-Pienkowski E."/>
        </authorList>
    </citation>
    <scope>NUCLEOTIDE SEQUENCE</scope>
    <source>
        <strain evidence="4">SID7499</strain>
    </source>
</reference>
<accession>A0A6G3Y0D1</accession>
<dbReference type="NCBIfam" id="TIGR01003">
    <property type="entry name" value="PTS_HPr_family"/>
    <property type="match status" value="1"/>
</dbReference>
<evidence type="ECO:0000256" key="1">
    <source>
        <dbReference type="ARBA" id="ARBA00003681"/>
    </source>
</evidence>
<protein>
    <recommendedName>
        <fullName evidence="2">Phosphocarrier protein HPr</fullName>
    </recommendedName>
</protein>
<dbReference type="EMBL" id="JAAGMN010010291">
    <property type="protein sequence ID" value="NEE23357.1"/>
    <property type="molecule type" value="Genomic_DNA"/>
</dbReference>
<dbReference type="Gene3D" id="3.30.1340.10">
    <property type="entry name" value="HPr-like"/>
    <property type="match status" value="1"/>
</dbReference>
<dbReference type="PROSITE" id="PS00369">
    <property type="entry name" value="PTS_HPR_HIS"/>
    <property type="match status" value="1"/>
</dbReference>
<gene>
    <name evidence="4" type="ORF">G3M58_95020</name>
</gene>
<dbReference type="InterPro" id="IPR001020">
    <property type="entry name" value="PTS_HPr_His_P_site"/>
</dbReference>
<dbReference type="Pfam" id="PF00381">
    <property type="entry name" value="PTS-HPr"/>
    <property type="match status" value="1"/>
</dbReference>
<feature type="domain" description="HPr" evidence="3">
    <location>
        <begin position="1"/>
        <end position="49"/>
    </location>
</feature>
<evidence type="ECO:0000256" key="2">
    <source>
        <dbReference type="ARBA" id="ARBA00020422"/>
    </source>
</evidence>
<comment type="function">
    <text evidence="1">General (non sugar-specific) component of the phosphoenolpyruvate-dependent sugar phosphotransferase system (sugar PTS). This major carbohydrate active-transport system catalyzes the phosphorylation of incoming sugar substrates concomitantly with their translocation across the cell membrane. The phosphoryl group from phosphoenolpyruvate (PEP) is transferred to the phosphoryl carrier protein HPr by enzyme I. Phospho-HPr then transfers it to the PTS EIIA domain.</text>
</comment>
<dbReference type="AlphaFoldDB" id="A0A6G3Y0D1"/>
<sequence>MAERRVNVGWAEGLHARPASIFVRAATASGVPVTIAKADGNPVNAASML</sequence>
<comment type="caution">
    <text evidence="4">The sequence shown here is derived from an EMBL/GenBank/DDBJ whole genome shotgun (WGS) entry which is preliminary data.</text>
</comment>
<dbReference type="PROSITE" id="PS51350">
    <property type="entry name" value="PTS_HPR_DOM"/>
    <property type="match status" value="1"/>
</dbReference>
<evidence type="ECO:0000259" key="3">
    <source>
        <dbReference type="PROSITE" id="PS51350"/>
    </source>
</evidence>
<name>A0A6G3Y0D1_9ACTN</name>
<dbReference type="InterPro" id="IPR035895">
    <property type="entry name" value="HPr-like_sf"/>
</dbReference>